<organism evidence="1 2">
    <name type="scientific">Floridaenema fluviatile BLCC-F154</name>
    <dbReference type="NCBI Taxonomy" id="3153640"/>
    <lineage>
        <taxon>Bacteria</taxon>
        <taxon>Bacillati</taxon>
        <taxon>Cyanobacteriota</taxon>
        <taxon>Cyanophyceae</taxon>
        <taxon>Oscillatoriophycideae</taxon>
        <taxon>Aerosakkonematales</taxon>
        <taxon>Aerosakkonemataceae</taxon>
        <taxon>Floridanema</taxon>
        <taxon>Floridanema fluviatile</taxon>
    </lineage>
</organism>
<dbReference type="EMBL" id="JBHFNS010000001">
    <property type="protein sequence ID" value="MFB2933641.1"/>
    <property type="molecule type" value="Genomic_DNA"/>
</dbReference>
<dbReference type="Proteomes" id="UP001576776">
    <property type="component" value="Unassembled WGS sequence"/>
</dbReference>
<keyword evidence="1" id="KW-0540">Nuclease</keyword>
<comment type="caution">
    <text evidence="1">The sequence shown here is derived from an EMBL/GenBank/DDBJ whole genome shotgun (WGS) entry which is preliminary data.</text>
</comment>
<feature type="non-terminal residue" evidence="1">
    <location>
        <position position="1"/>
    </location>
</feature>
<reference evidence="1 2" key="1">
    <citation type="submission" date="2024-09" db="EMBL/GenBank/DDBJ databases">
        <title>Floridaenema gen nov. (Aerosakkonemataceae, Aerosakkonematales ord. nov., Cyanobacteria) from benthic tropical and subtropical fresh waters, with the description of four new species.</title>
        <authorList>
            <person name="Moretto J.A."/>
            <person name="Berthold D.E."/>
            <person name="Lefler F.W."/>
            <person name="Huang I.-S."/>
            <person name="Laughinghouse H. IV."/>
        </authorList>
    </citation>
    <scope>NUCLEOTIDE SEQUENCE [LARGE SCALE GENOMIC DNA]</scope>
    <source>
        <strain evidence="1 2">BLCC-F154</strain>
    </source>
</reference>
<gene>
    <name evidence="1" type="ORF">ACE1B6_00005</name>
</gene>
<proteinExistence type="predicted"/>
<accession>A0ABV4Y495</accession>
<name>A0ABV4Y495_9CYAN</name>
<keyword evidence="2" id="KW-1185">Reference proteome</keyword>
<protein>
    <submittedName>
        <fullName evidence="1">RNA-guided endonuclease TnpB family protein</fullName>
    </submittedName>
</protein>
<keyword evidence="1" id="KW-0378">Hydrolase</keyword>
<keyword evidence="1" id="KW-0255">Endonuclease</keyword>
<evidence type="ECO:0000313" key="1">
    <source>
        <dbReference type="EMBL" id="MFB2933641.1"/>
    </source>
</evidence>
<sequence>RDENAAINILIKALQILGYVSNTLGHSEINACGETTLYLDLETTLKQGHSLKQESPVTA</sequence>
<dbReference type="GO" id="GO:0004519">
    <property type="term" value="F:endonuclease activity"/>
    <property type="evidence" value="ECO:0007669"/>
    <property type="project" value="UniProtKB-KW"/>
</dbReference>
<evidence type="ECO:0000313" key="2">
    <source>
        <dbReference type="Proteomes" id="UP001576776"/>
    </source>
</evidence>